<comment type="caution">
    <text evidence="1">The sequence shown here is derived from an EMBL/GenBank/DDBJ whole genome shotgun (WGS) entry which is preliminary data.</text>
</comment>
<evidence type="ECO:0000313" key="1">
    <source>
        <dbReference type="EMBL" id="KAL3964676.1"/>
    </source>
</evidence>
<dbReference type="EMBL" id="JBGNUJ010000002">
    <property type="protein sequence ID" value="KAL3964676.1"/>
    <property type="molecule type" value="Genomic_DNA"/>
</dbReference>
<proteinExistence type="predicted"/>
<protein>
    <submittedName>
        <fullName evidence="1">Uncharacterized protein</fullName>
    </submittedName>
</protein>
<name>A0ACC4EAJ4_PURLI</name>
<reference evidence="1" key="1">
    <citation type="submission" date="2024-12" db="EMBL/GenBank/DDBJ databases">
        <title>Comparative genomics and development of molecular markers within Purpureocillium lilacinum and among Purpureocillium species.</title>
        <authorList>
            <person name="Yeh Z.-Y."/>
            <person name="Ni N.-T."/>
            <person name="Lo P.-H."/>
            <person name="Mushyakhwo K."/>
            <person name="Lin C.-F."/>
            <person name="Nai Y.-S."/>
        </authorList>
    </citation>
    <scope>NUCLEOTIDE SEQUENCE</scope>
    <source>
        <strain evidence="1">NCHU-NPUST-175</strain>
    </source>
</reference>
<gene>
    <name evidence="1" type="ORF">ACCO45_001680</name>
</gene>
<sequence>MSIFISYNARRMQAWAGLCMRLFYDAWPDYVAPNCLCSKTGARVSPGTGLVVAMGMPMDLRPASVHGIRPVG</sequence>
<dbReference type="Proteomes" id="UP001638806">
    <property type="component" value="Unassembled WGS sequence"/>
</dbReference>
<accession>A0ACC4EAJ4</accession>
<evidence type="ECO:0000313" key="2">
    <source>
        <dbReference type="Proteomes" id="UP001638806"/>
    </source>
</evidence>
<organism evidence="1 2">
    <name type="scientific">Purpureocillium lilacinum</name>
    <name type="common">Paecilomyces lilacinus</name>
    <dbReference type="NCBI Taxonomy" id="33203"/>
    <lineage>
        <taxon>Eukaryota</taxon>
        <taxon>Fungi</taxon>
        <taxon>Dikarya</taxon>
        <taxon>Ascomycota</taxon>
        <taxon>Pezizomycotina</taxon>
        <taxon>Sordariomycetes</taxon>
        <taxon>Hypocreomycetidae</taxon>
        <taxon>Hypocreales</taxon>
        <taxon>Ophiocordycipitaceae</taxon>
        <taxon>Purpureocillium</taxon>
    </lineage>
</organism>
<keyword evidence="2" id="KW-1185">Reference proteome</keyword>